<keyword evidence="1" id="KW-0732">Signal</keyword>
<sequence length="359" mass="37640">MTTRRAFLAGATAALSLPVAGWAEVGDPAFLSAARQASGAYALYGLSAGGEVRFSLPLPARGHAAAAHPHRAEAVAFARRPGFFALVIDCRDGRVLAQLDAPSGRHFYGHGVFSRDGALLFTTENDLETLEGRIGIWDAANGYARIGDIPSGGIGPHDIARLPDSDLLVIANGGIATHPDSGRMPLNSASMRGNLAYISADGALVERVELDIGLRQNSIRHLSLRADGLVAAAMQWEGSAGRFPPLLLTHRLGDAPRLLGAPEGEQRRMRNYAGSVGFSRDGQFLAITSPRGGQLHRFDAATGDFLSATAMEDVCGLAATAQGFLVTTGLGHVAQLADEPLTVTRLAGVAWDNHLIAIG</sequence>
<dbReference type="Pfam" id="PF07433">
    <property type="entry name" value="DUF1513"/>
    <property type="match status" value="1"/>
</dbReference>
<dbReference type="InterPro" id="IPR006311">
    <property type="entry name" value="TAT_signal"/>
</dbReference>
<accession>A0A2T8HPU1</accession>
<dbReference type="PIRSF" id="PIRSF028101">
    <property type="entry name" value="UCP028101"/>
    <property type="match status" value="1"/>
</dbReference>
<organism evidence="2 3">
    <name type="scientific">Pararhodobacter oceanensis</name>
    <dbReference type="NCBI Taxonomy" id="2172121"/>
    <lineage>
        <taxon>Bacteria</taxon>
        <taxon>Pseudomonadati</taxon>
        <taxon>Pseudomonadota</taxon>
        <taxon>Alphaproteobacteria</taxon>
        <taxon>Rhodobacterales</taxon>
        <taxon>Paracoccaceae</taxon>
        <taxon>Pararhodobacter</taxon>
    </lineage>
</organism>
<dbReference type="InterPro" id="IPR011044">
    <property type="entry name" value="Quino_amine_DH_bsu"/>
</dbReference>
<dbReference type="EMBL" id="QDKM01000013">
    <property type="protein sequence ID" value="PVH27461.1"/>
    <property type="molecule type" value="Genomic_DNA"/>
</dbReference>
<dbReference type="Proteomes" id="UP000245911">
    <property type="component" value="Unassembled WGS sequence"/>
</dbReference>
<dbReference type="SUPFAM" id="SSF50969">
    <property type="entry name" value="YVTN repeat-like/Quinoprotein amine dehydrogenase"/>
    <property type="match status" value="1"/>
</dbReference>
<dbReference type="RefSeq" id="WP_116559838.1">
    <property type="nucleotide sequence ID" value="NZ_QDKM01000013.1"/>
</dbReference>
<gene>
    <name evidence="2" type="ORF">DDE20_17585</name>
</gene>
<evidence type="ECO:0000313" key="2">
    <source>
        <dbReference type="EMBL" id="PVH27461.1"/>
    </source>
</evidence>
<dbReference type="PROSITE" id="PS51318">
    <property type="entry name" value="TAT"/>
    <property type="match status" value="1"/>
</dbReference>
<reference evidence="2 3" key="1">
    <citation type="submission" date="2018-04" db="EMBL/GenBank/DDBJ databases">
        <title>Pararhodobacter oceanense sp. nov., isolated from marine intertidal sediment.</title>
        <authorList>
            <person name="Wang X.-L."/>
            <person name="Du Z.-J."/>
        </authorList>
    </citation>
    <scope>NUCLEOTIDE SEQUENCE [LARGE SCALE GENOMIC DNA]</scope>
    <source>
        <strain evidence="2 3">AM505</strain>
    </source>
</reference>
<comment type="caution">
    <text evidence="2">The sequence shown here is derived from an EMBL/GenBank/DDBJ whole genome shotgun (WGS) entry which is preliminary data.</text>
</comment>
<name>A0A2T8HPU1_9RHOB</name>
<feature type="chain" id="PRO_5015414543" evidence="1">
    <location>
        <begin position="24"/>
        <end position="359"/>
    </location>
</feature>
<dbReference type="InterPro" id="IPR015943">
    <property type="entry name" value="WD40/YVTN_repeat-like_dom_sf"/>
</dbReference>
<dbReference type="AlphaFoldDB" id="A0A2T8HPU1"/>
<dbReference type="InterPro" id="IPR008311">
    <property type="entry name" value="UCP028101"/>
</dbReference>
<dbReference type="OrthoDB" id="5624218at2"/>
<protein>
    <submittedName>
        <fullName evidence="2">DUF1513 domain-containing protein</fullName>
    </submittedName>
</protein>
<feature type="signal peptide" evidence="1">
    <location>
        <begin position="1"/>
        <end position="23"/>
    </location>
</feature>
<proteinExistence type="predicted"/>
<evidence type="ECO:0000256" key="1">
    <source>
        <dbReference type="SAM" id="SignalP"/>
    </source>
</evidence>
<evidence type="ECO:0000313" key="3">
    <source>
        <dbReference type="Proteomes" id="UP000245911"/>
    </source>
</evidence>
<keyword evidence="3" id="KW-1185">Reference proteome</keyword>
<dbReference type="Gene3D" id="2.130.10.10">
    <property type="entry name" value="YVTN repeat-like/Quinoprotein amine dehydrogenase"/>
    <property type="match status" value="1"/>
</dbReference>